<accession>A0A2T6B3S4</accession>
<keyword evidence="2" id="KW-0442">Lipid degradation</keyword>
<dbReference type="SUPFAM" id="SSF52151">
    <property type="entry name" value="FabD/lysophospholipase-like"/>
    <property type="match status" value="1"/>
</dbReference>
<evidence type="ECO:0000256" key="1">
    <source>
        <dbReference type="ARBA" id="ARBA00023098"/>
    </source>
</evidence>
<keyword evidence="6" id="KW-1185">Reference proteome</keyword>
<comment type="caution">
    <text evidence="2">Lacks conserved residue(s) required for the propagation of feature annotation.</text>
</comment>
<dbReference type="Proteomes" id="UP000244069">
    <property type="component" value="Unassembled WGS sequence"/>
</dbReference>
<dbReference type="GO" id="GO:0016042">
    <property type="term" value="P:lipid catabolic process"/>
    <property type="evidence" value="ECO:0007669"/>
    <property type="project" value="UniProtKB-UniRule"/>
</dbReference>
<evidence type="ECO:0000259" key="4">
    <source>
        <dbReference type="PROSITE" id="PS51635"/>
    </source>
</evidence>
<dbReference type="RefSeq" id="WP_107974892.1">
    <property type="nucleotide sequence ID" value="NZ_BMEZ01000004.1"/>
</dbReference>
<dbReference type="Pfam" id="PF01734">
    <property type="entry name" value="Patatin"/>
    <property type="match status" value="1"/>
</dbReference>
<feature type="domain" description="PNPLA" evidence="4">
    <location>
        <begin position="10"/>
        <end position="220"/>
    </location>
</feature>
<feature type="compositionally biased region" description="Basic and acidic residues" evidence="3">
    <location>
        <begin position="245"/>
        <end position="265"/>
    </location>
</feature>
<dbReference type="OrthoDB" id="7401351at2"/>
<keyword evidence="2" id="KW-0378">Hydrolase</keyword>
<evidence type="ECO:0000256" key="3">
    <source>
        <dbReference type="SAM" id="MobiDB-lite"/>
    </source>
</evidence>
<dbReference type="AlphaFoldDB" id="A0A2T6B3S4"/>
<feature type="active site" description="Proton acceptor" evidence="2">
    <location>
        <position position="207"/>
    </location>
</feature>
<dbReference type="InterPro" id="IPR016035">
    <property type="entry name" value="Acyl_Trfase/lysoPLipase"/>
</dbReference>
<feature type="region of interest" description="Disordered" evidence="3">
    <location>
        <begin position="245"/>
        <end position="284"/>
    </location>
</feature>
<evidence type="ECO:0000313" key="5">
    <source>
        <dbReference type="EMBL" id="PTX50673.1"/>
    </source>
</evidence>
<sequence length="284" mass="31445">MKLPNSPEQIVFSGGGLRCFWQGGAMEVLTRHMKLEPARVTGVSGGALSAVGYLSGCERRLLDMMCEAFSEQDYNHNLLDPRQIFERDGHGITSHQQIYCEVVEKVITDEAAQRVADGPQLQILVAHPPEHDWPKLSGAAMTLFYEAELHLIGSPHFAWAEKVGLTSTLVDANLAAREGRLAELVCAAAVIPPVFEPPEWDDRPVIDGGMADQAPMPDPDRGDTLILLTRNNKRLPTSDRRYYVHPSKETSADKIDFTDPEKLKATWEQGETDARSWLDGALES</sequence>
<protein>
    <submittedName>
        <fullName evidence="5">Patatin-like phospholipase</fullName>
    </submittedName>
</protein>
<reference evidence="5 6" key="1">
    <citation type="submission" date="2018-04" db="EMBL/GenBank/DDBJ databases">
        <title>Genomic Encyclopedia of Archaeal and Bacterial Type Strains, Phase II (KMG-II): from individual species to whole genera.</title>
        <authorList>
            <person name="Goeker M."/>
        </authorList>
    </citation>
    <scope>NUCLEOTIDE SEQUENCE [LARGE SCALE GENOMIC DNA]</scope>
    <source>
        <strain evidence="5 6">DSM 29329</strain>
    </source>
</reference>
<feature type="active site" description="Nucleophile" evidence="2">
    <location>
        <position position="44"/>
    </location>
</feature>
<feature type="short sequence motif" description="GXSXG" evidence="2">
    <location>
        <begin position="42"/>
        <end position="46"/>
    </location>
</feature>
<comment type="caution">
    <text evidence="5">The sequence shown here is derived from an EMBL/GenBank/DDBJ whole genome shotgun (WGS) entry which is preliminary data.</text>
</comment>
<dbReference type="InterPro" id="IPR002641">
    <property type="entry name" value="PNPLA_dom"/>
</dbReference>
<dbReference type="GO" id="GO:0016787">
    <property type="term" value="F:hydrolase activity"/>
    <property type="evidence" value="ECO:0007669"/>
    <property type="project" value="UniProtKB-UniRule"/>
</dbReference>
<organism evidence="5 6">
    <name type="scientific">Allosediminivita pacifica</name>
    <dbReference type="NCBI Taxonomy" id="1267769"/>
    <lineage>
        <taxon>Bacteria</taxon>
        <taxon>Pseudomonadati</taxon>
        <taxon>Pseudomonadota</taxon>
        <taxon>Alphaproteobacteria</taxon>
        <taxon>Rhodobacterales</taxon>
        <taxon>Paracoccaceae</taxon>
        <taxon>Allosediminivita</taxon>
    </lineage>
</organism>
<name>A0A2T6B3S4_9RHOB</name>
<feature type="short sequence motif" description="DGA/G" evidence="2">
    <location>
        <begin position="207"/>
        <end position="209"/>
    </location>
</feature>
<keyword evidence="1 2" id="KW-0443">Lipid metabolism</keyword>
<dbReference type="EMBL" id="QBKN01000004">
    <property type="protein sequence ID" value="PTX50673.1"/>
    <property type="molecule type" value="Genomic_DNA"/>
</dbReference>
<proteinExistence type="predicted"/>
<evidence type="ECO:0000256" key="2">
    <source>
        <dbReference type="PROSITE-ProRule" id="PRU01161"/>
    </source>
</evidence>
<dbReference type="Gene3D" id="3.40.1090.10">
    <property type="entry name" value="Cytosolic phospholipase A2 catalytic domain"/>
    <property type="match status" value="2"/>
</dbReference>
<dbReference type="PROSITE" id="PS51635">
    <property type="entry name" value="PNPLA"/>
    <property type="match status" value="1"/>
</dbReference>
<evidence type="ECO:0000313" key="6">
    <source>
        <dbReference type="Proteomes" id="UP000244069"/>
    </source>
</evidence>
<gene>
    <name evidence="5" type="ORF">C8N44_10428</name>
</gene>